<organism evidence="12 13">
    <name type="scientific">Teichococcus deserti</name>
    <dbReference type="NCBI Taxonomy" id="1817963"/>
    <lineage>
        <taxon>Bacteria</taxon>
        <taxon>Pseudomonadati</taxon>
        <taxon>Pseudomonadota</taxon>
        <taxon>Alphaproteobacteria</taxon>
        <taxon>Acetobacterales</taxon>
        <taxon>Roseomonadaceae</taxon>
        <taxon>Roseomonas</taxon>
    </lineage>
</organism>
<accession>A0A1V2H1A1</accession>
<evidence type="ECO:0000256" key="8">
    <source>
        <dbReference type="ARBA" id="ARBA00022989"/>
    </source>
</evidence>
<comment type="similarity">
    <text evidence="2">Belongs to the CorA metal ion transporter (MIT) (TC 1.A.35) family.</text>
</comment>
<dbReference type="GO" id="GO:0015095">
    <property type="term" value="F:magnesium ion transmembrane transporter activity"/>
    <property type="evidence" value="ECO:0007669"/>
    <property type="project" value="TreeGrafter"/>
</dbReference>
<keyword evidence="3" id="KW-0813">Transport</keyword>
<evidence type="ECO:0000256" key="4">
    <source>
        <dbReference type="ARBA" id="ARBA00022475"/>
    </source>
</evidence>
<dbReference type="InterPro" id="IPR002523">
    <property type="entry name" value="MgTranspt_CorA/ZnTranspt_ZntB"/>
</dbReference>
<evidence type="ECO:0008006" key="14">
    <source>
        <dbReference type="Google" id="ProtNLM"/>
    </source>
</evidence>
<comment type="caution">
    <text evidence="12">The sequence shown here is derived from an EMBL/GenBank/DDBJ whole genome shotgun (WGS) entry which is preliminary data.</text>
</comment>
<dbReference type="PANTHER" id="PTHR46494:SF3">
    <property type="entry name" value="ZINC TRANSPORT PROTEIN ZNTB"/>
    <property type="match status" value="1"/>
</dbReference>
<dbReference type="EMBL" id="MLCO01000143">
    <property type="protein sequence ID" value="ONG52207.1"/>
    <property type="molecule type" value="Genomic_DNA"/>
</dbReference>
<evidence type="ECO:0000256" key="9">
    <source>
        <dbReference type="ARBA" id="ARBA00023065"/>
    </source>
</evidence>
<evidence type="ECO:0000256" key="3">
    <source>
        <dbReference type="ARBA" id="ARBA00022448"/>
    </source>
</evidence>
<dbReference type="RefSeq" id="WP_076958133.1">
    <property type="nucleotide sequence ID" value="NZ_MLCO01000143.1"/>
</dbReference>
<evidence type="ECO:0000256" key="6">
    <source>
        <dbReference type="ARBA" id="ARBA00022692"/>
    </source>
</evidence>
<evidence type="ECO:0000256" key="1">
    <source>
        <dbReference type="ARBA" id="ARBA00004651"/>
    </source>
</evidence>
<dbReference type="GO" id="GO:0015087">
    <property type="term" value="F:cobalt ion transmembrane transporter activity"/>
    <property type="evidence" value="ECO:0007669"/>
    <property type="project" value="TreeGrafter"/>
</dbReference>
<protein>
    <recommendedName>
        <fullName evidence="14">Magnesium transporter</fullName>
    </recommendedName>
</protein>
<dbReference type="GO" id="GO:0050897">
    <property type="term" value="F:cobalt ion binding"/>
    <property type="evidence" value="ECO:0007669"/>
    <property type="project" value="TreeGrafter"/>
</dbReference>
<dbReference type="Proteomes" id="UP000188879">
    <property type="component" value="Unassembled WGS sequence"/>
</dbReference>
<sequence>MDQDTAAPAPGPLGRVWQLDLPGDVPGGGWRWTHYDLVAPGSLPAIRAEGWGEAALAVLHDKDESPRLEVEGEVVCGILPDFAQQSGPGEQLLASWRFAMTPTQITTARRAATQGLYRAWRAVQAGQVPDGPAALLDQVVAQLGAGISQRADALDDAARRVEDELLAEAPTRSPEELGRKLGEIRRETTRLQRLAVPVMRLVREETGDLPGWADAETHAAARRRMLAALDDLRALQEHGRALQDELSARQAAETNRNLNLLSVLTAVLLPPTLVSGFFGMNTEGLPWSGDGQGTAWAAGLMLASMAGTLALLRLRRIV</sequence>
<dbReference type="Gene3D" id="1.20.58.340">
    <property type="entry name" value="Magnesium transport protein CorA, transmembrane region"/>
    <property type="match status" value="2"/>
</dbReference>
<dbReference type="InterPro" id="IPR045863">
    <property type="entry name" value="CorA_TM1_TM2"/>
</dbReference>
<keyword evidence="9" id="KW-0406">Ion transport</keyword>
<evidence type="ECO:0000256" key="5">
    <source>
        <dbReference type="ARBA" id="ARBA00022519"/>
    </source>
</evidence>
<keyword evidence="7" id="KW-0862">Zinc</keyword>
<name>A0A1V2H1A1_9PROT</name>
<evidence type="ECO:0000256" key="2">
    <source>
        <dbReference type="ARBA" id="ARBA00009765"/>
    </source>
</evidence>
<dbReference type="AlphaFoldDB" id="A0A1V2H1A1"/>
<keyword evidence="4" id="KW-1003">Cell membrane</keyword>
<dbReference type="GO" id="GO:0000287">
    <property type="term" value="F:magnesium ion binding"/>
    <property type="evidence" value="ECO:0007669"/>
    <property type="project" value="TreeGrafter"/>
</dbReference>
<comment type="subcellular location">
    <subcellularLocation>
        <location evidence="1">Cell membrane</location>
        <topology evidence="1">Multi-pass membrane protein</topology>
    </subcellularLocation>
</comment>
<evidence type="ECO:0000256" key="10">
    <source>
        <dbReference type="ARBA" id="ARBA00023136"/>
    </source>
</evidence>
<keyword evidence="10 11" id="KW-0472">Membrane</keyword>
<evidence type="ECO:0000256" key="11">
    <source>
        <dbReference type="SAM" id="Phobius"/>
    </source>
</evidence>
<evidence type="ECO:0000313" key="12">
    <source>
        <dbReference type="EMBL" id="ONG52207.1"/>
    </source>
</evidence>
<keyword evidence="6 11" id="KW-0812">Transmembrane</keyword>
<evidence type="ECO:0000313" key="13">
    <source>
        <dbReference type="Proteomes" id="UP000188879"/>
    </source>
</evidence>
<feature type="transmembrane region" description="Helical" evidence="11">
    <location>
        <begin position="293"/>
        <end position="312"/>
    </location>
</feature>
<dbReference type="SUPFAM" id="SSF144083">
    <property type="entry name" value="Magnesium transport protein CorA, transmembrane region"/>
    <property type="match status" value="1"/>
</dbReference>
<keyword evidence="13" id="KW-1185">Reference proteome</keyword>
<feature type="transmembrane region" description="Helical" evidence="11">
    <location>
        <begin position="258"/>
        <end position="281"/>
    </location>
</feature>
<reference evidence="12 13" key="1">
    <citation type="submission" date="2016-10" db="EMBL/GenBank/DDBJ databases">
        <title>Draft Genome sequence of Roseomonas sp. strain M3.</title>
        <authorList>
            <person name="Subhash Y."/>
            <person name="Lee S."/>
        </authorList>
    </citation>
    <scope>NUCLEOTIDE SEQUENCE [LARGE SCALE GENOMIC DNA]</scope>
    <source>
        <strain evidence="12 13">M3</strain>
    </source>
</reference>
<dbReference type="InterPro" id="IPR045861">
    <property type="entry name" value="CorA_cytoplasmic_dom"/>
</dbReference>
<dbReference type="SUPFAM" id="SSF143865">
    <property type="entry name" value="CorA soluble domain-like"/>
    <property type="match status" value="1"/>
</dbReference>
<dbReference type="OrthoDB" id="9803484at2"/>
<evidence type="ECO:0000256" key="7">
    <source>
        <dbReference type="ARBA" id="ARBA00022833"/>
    </source>
</evidence>
<keyword evidence="5" id="KW-0997">Cell inner membrane</keyword>
<proteinExistence type="inferred from homology"/>
<dbReference type="Gene3D" id="3.30.460.20">
    <property type="entry name" value="CorA soluble domain-like"/>
    <property type="match status" value="1"/>
</dbReference>
<gene>
    <name evidence="12" type="ORF">BKE38_14885</name>
</gene>
<dbReference type="Pfam" id="PF01544">
    <property type="entry name" value="CorA"/>
    <property type="match status" value="1"/>
</dbReference>
<dbReference type="PANTHER" id="PTHR46494">
    <property type="entry name" value="CORA FAMILY METAL ION TRANSPORTER (EUROFUNG)"/>
    <property type="match status" value="1"/>
</dbReference>
<keyword evidence="8 11" id="KW-1133">Transmembrane helix</keyword>
<dbReference type="GO" id="GO:0005886">
    <property type="term" value="C:plasma membrane"/>
    <property type="evidence" value="ECO:0007669"/>
    <property type="project" value="UniProtKB-SubCell"/>
</dbReference>